<organism evidence="2 3">
    <name type="scientific">Cytobacillus firmus</name>
    <name type="common">Bacillus firmus</name>
    <dbReference type="NCBI Taxonomy" id="1399"/>
    <lineage>
        <taxon>Bacteria</taxon>
        <taxon>Bacillati</taxon>
        <taxon>Bacillota</taxon>
        <taxon>Bacilli</taxon>
        <taxon>Bacillales</taxon>
        <taxon>Bacillaceae</taxon>
        <taxon>Cytobacillus</taxon>
    </lineage>
</organism>
<protein>
    <submittedName>
        <fullName evidence="2">Uncharacterized protein</fullName>
    </submittedName>
</protein>
<dbReference type="EMBL" id="VDEM01000091">
    <property type="protein sequence ID" value="KAF0821642.1"/>
    <property type="molecule type" value="Genomic_DNA"/>
</dbReference>
<accession>A0A800MSG2</accession>
<name>A0A800MSG2_CYTFI</name>
<evidence type="ECO:0000313" key="2">
    <source>
        <dbReference type="EMBL" id="KAF0821642.1"/>
    </source>
</evidence>
<comment type="caution">
    <text evidence="2">The sequence shown here is derived from an EMBL/GenBank/DDBJ whole genome shotgun (WGS) entry which is preliminary data.</text>
</comment>
<reference evidence="2 3" key="1">
    <citation type="journal article" date="2020" name="G3 (Bethesda)">
        <title>Whole Genome Sequencing and Comparative Genomics of Two Nematicidal Bacillus Strains Reveals a Wide Range of Possible Virulence Factors.</title>
        <authorList>
            <person name="Susic N."/>
            <person name="Janezic S."/>
            <person name="Rupnik M."/>
            <person name="Geric Stare B."/>
        </authorList>
    </citation>
    <scope>NUCLEOTIDE SEQUENCE [LARGE SCALE GENOMIC DNA]</scope>
    <source>
        <strain evidence="2 3">I-1582</strain>
    </source>
</reference>
<gene>
    <name evidence="2" type="ORF">KIS1582_4604</name>
</gene>
<dbReference type="AlphaFoldDB" id="A0A800MSG2"/>
<dbReference type="Proteomes" id="UP000465778">
    <property type="component" value="Unassembled WGS sequence"/>
</dbReference>
<feature type="region of interest" description="Disordered" evidence="1">
    <location>
        <begin position="1"/>
        <end position="39"/>
    </location>
</feature>
<proteinExistence type="predicted"/>
<evidence type="ECO:0000313" key="3">
    <source>
        <dbReference type="Proteomes" id="UP000465778"/>
    </source>
</evidence>
<feature type="compositionally biased region" description="Basic and acidic residues" evidence="1">
    <location>
        <begin position="1"/>
        <end position="12"/>
    </location>
</feature>
<evidence type="ECO:0000256" key="1">
    <source>
        <dbReference type="SAM" id="MobiDB-lite"/>
    </source>
</evidence>
<sequence>MVKSHDSNDQTGKRNHHHDRFENCQKASPPFNTGLADHP</sequence>